<dbReference type="EMBL" id="FPJA01000005">
    <property type="protein sequence ID" value="SFW32144.1"/>
    <property type="molecule type" value="Genomic_DNA"/>
</dbReference>
<proteinExistence type="predicted"/>
<dbReference type="Pfam" id="PF00702">
    <property type="entry name" value="Hydrolase"/>
    <property type="match status" value="1"/>
</dbReference>
<dbReference type="Proteomes" id="UP000182958">
    <property type="component" value="Unassembled WGS sequence"/>
</dbReference>
<dbReference type="SUPFAM" id="SSF56784">
    <property type="entry name" value="HAD-like"/>
    <property type="match status" value="1"/>
</dbReference>
<protein>
    <recommendedName>
        <fullName evidence="3">Haloacid dehalogenase-like hydrolase</fullName>
    </recommendedName>
</protein>
<sequence>MLQEDALEQLNSFLTNSADKIAVYGLKLNAQAVYWNFPERIFCFLDRDLHSGSFCGLPIIQLEDLPRYDIHVVVIASSLPAEPYIYKRIHDFCEEHGIVIYGLHSGRLESRVMGKELSAKENEKAALYEAIATHDVISFDIFDTLLMRRVLYPTDVFDIVEYRLRKQGIDVPCFKNYRVQAEQGDRAHKGFAGIYQALREMLGWTDSQAEIAMHEEMVVESQVLLPRPGMADMLSHAHDIGKKVLLVSDMYLPTEFLQKMLTEYGLTCYDELYVSADRGTGKGEQLFELVKAEHPGVSYLHIGDNATVDGWSARVHGFDTWLIPSALQMFSMTEIGPILSLVRNLNDRLLLGFFAVQTYGNPFKLTQIATVPQFARSFMAPLATQYVFWLLQKTRKQCFEAVLFAARDGWLFRRLYQEAIEAWGLKNNPHGIYFYGSRKLCISAVLQDDKSLEWMKGILTGQTHRFLREVFDFVAQDGHEPPPWGENPDLIWEEVLNQKESIFAKSDTIRQGYECYIAKQGLHYDENYAFADLCSQGTTQCALTHSVLPNLYGLIFARYMSGRSVTMGRMETFLPQADWHMLANNVFEFIFSSPEPSSASVDADGNIIFEEEDRSEYELELIKNSQEEIVDFCREFFLLCDPDGDINPAVGQFLLSMYQKKTFAGAGKVFDNLDMHDNLMGGRVDCLLNNEK</sequence>
<reference evidence="2" key="1">
    <citation type="submission" date="2016-11" db="EMBL/GenBank/DDBJ databases">
        <authorList>
            <person name="Varghese N."/>
            <person name="Submissions S."/>
        </authorList>
    </citation>
    <scope>NUCLEOTIDE SEQUENCE [LARGE SCALE GENOMIC DNA]</scope>
    <source>
        <strain evidence="2">C3</strain>
    </source>
</reference>
<dbReference type="InterPro" id="IPR036412">
    <property type="entry name" value="HAD-like_sf"/>
</dbReference>
<keyword evidence="2" id="KW-1185">Reference proteome</keyword>
<evidence type="ECO:0000313" key="2">
    <source>
        <dbReference type="Proteomes" id="UP000182958"/>
    </source>
</evidence>
<dbReference type="InterPro" id="IPR023214">
    <property type="entry name" value="HAD_sf"/>
</dbReference>
<dbReference type="Gene3D" id="1.10.150.400">
    <property type="match status" value="1"/>
</dbReference>
<dbReference type="RefSeq" id="WP_072305964.1">
    <property type="nucleotide sequence ID" value="NZ_FPJA01000005.1"/>
</dbReference>
<name>A0A1K1N9M5_SELRU</name>
<evidence type="ECO:0008006" key="3">
    <source>
        <dbReference type="Google" id="ProtNLM"/>
    </source>
</evidence>
<gene>
    <name evidence="1" type="ORF">SAMN02910323_1296</name>
</gene>
<dbReference type="AlphaFoldDB" id="A0A1K1N9M5"/>
<organism evidence="1 2">
    <name type="scientific">Selenomonas ruminantium</name>
    <dbReference type="NCBI Taxonomy" id="971"/>
    <lineage>
        <taxon>Bacteria</taxon>
        <taxon>Bacillati</taxon>
        <taxon>Bacillota</taxon>
        <taxon>Negativicutes</taxon>
        <taxon>Selenomonadales</taxon>
        <taxon>Selenomonadaceae</taxon>
        <taxon>Selenomonas</taxon>
    </lineage>
</organism>
<dbReference type="Gene3D" id="3.40.50.1000">
    <property type="entry name" value="HAD superfamily/HAD-like"/>
    <property type="match status" value="1"/>
</dbReference>
<accession>A0A1K1N9M5</accession>
<evidence type="ECO:0000313" key="1">
    <source>
        <dbReference type="EMBL" id="SFW32144.1"/>
    </source>
</evidence>